<reference evidence="2 3" key="1">
    <citation type="journal article" date="2015" name="Arch. Virol.">
        <title>Full-genome sequence of a novel myovirus, GF-2, infecting Edwardsiella tarda: comparison with other Edwardsiella myoviral genomes.</title>
        <authorList>
            <person name="Yasuike M."/>
            <person name="Nishiki I."/>
            <person name="Iwasaki Y."/>
            <person name="Nakamura Y."/>
            <person name="Fujiwara A."/>
            <person name="Sugaya E."/>
            <person name="Kawato Y."/>
            <person name="Nagai S."/>
            <person name="Kobayashi T."/>
            <person name="Ototake M."/>
            <person name="Nakai T."/>
        </authorList>
    </citation>
    <scope>NUCLEOTIDE SEQUENCE [LARGE SCALE GENOMIC DNA]</scope>
</reference>
<dbReference type="Proteomes" id="UP000202039">
    <property type="component" value="Segment"/>
</dbReference>
<name>A0A077KC88_9CAUD</name>
<evidence type="ECO:0000259" key="1">
    <source>
        <dbReference type="Pfam" id="PF23961"/>
    </source>
</evidence>
<feature type="domain" description="Phage neck terminator protein gp12-like" evidence="1">
    <location>
        <begin position="8"/>
        <end position="149"/>
    </location>
</feature>
<dbReference type="RefSeq" id="YP_009126616.1">
    <property type="nucleotide sequence ID" value="NC_026611.1"/>
</dbReference>
<dbReference type="EMBL" id="AP014629">
    <property type="protein sequence ID" value="BAP28884.1"/>
    <property type="molecule type" value="Genomic_DNA"/>
</dbReference>
<accession>A0A077KC88</accession>
<dbReference type="InterPro" id="IPR057087">
    <property type="entry name" value="Gp12-like"/>
</dbReference>
<evidence type="ECO:0000313" key="3">
    <source>
        <dbReference type="Proteomes" id="UP000202039"/>
    </source>
</evidence>
<organism evidence="2 3">
    <name type="scientific">Edwardsiella phage GF-2</name>
    <dbReference type="NCBI Taxonomy" id="1537091"/>
    <lineage>
        <taxon>Viruses</taxon>
        <taxon>Duplodnaviria</taxon>
        <taxon>Heunggongvirae</taxon>
        <taxon>Uroviricota</taxon>
        <taxon>Caudoviricetes</taxon>
        <taxon>Gofduovirus</taxon>
        <taxon>Gofduovirus GF2</taxon>
    </lineage>
</organism>
<dbReference type="KEGG" id="vg:23681435"/>
<sequence>MIDLTVDNVIDVLADFVEPIAGECKQAQANRVPMGKGQFCILTPLRFEQLSTTRSINQDTGSPSTSAMGWTEVRRADIQVDIYGDSAGDRAVTLETVFASSYAYDLIKAIDARVAPLYSTAAIQAPMIDAEQQWQERWTLDVSLQVHMTASFPEPYFDKAEVSVDPVGI</sequence>
<keyword evidence="3" id="KW-1185">Reference proteome</keyword>
<dbReference type="Pfam" id="PF23961">
    <property type="entry name" value="Phage_tail_terminator_9"/>
    <property type="match status" value="1"/>
</dbReference>
<dbReference type="GeneID" id="23681435"/>
<evidence type="ECO:0000313" key="2">
    <source>
        <dbReference type="EMBL" id="BAP28884.1"/>
    </source>
</evidence>
<dbReference type="NCBIfam" id="NF047498">
    <property type="entry name" value="LIC_12616_fam"/>
    <property type="match status" value="1"/>
</dbReference>
<protein>
    <recommendedName>
        <fullName evidence="1">Phage neck terminator protein gp12-like domain-containing protein</fullName>
    </recommendedName>
</protein>
<proteinExistence type="predicted"/>